<protein>
    <submittedName>
        <fullName evidence="2">Uncharacterized protein</fullName>
    </submittedName>
</protein>
<name>A0A2V1HQ54_9MICO</name>
<proteinExistence type="predicted"/>
<evidence type="ECO:0000256" key="1">
    <source>
        <dbReference type="SAM" id="MobiDB-lite"/>
    </source>
</evidence>
<dbReference type="EMBL" id="QEOP01000002">
    <property type="protein sequence ID" value="PVZ94743.1"/>
    <property type="molecule type" value="Genomic_DNA"/>
</dbReference>
<organism evidence="2 3">
    <name type="scientific">Amnibacterium flavum</name>
    <dbReference type="NCBI Taxonomy" id="2173173"/>
    <lineage>
        <taxon>Bacteria</taxon>
        <taxon>Bacillati</taxon>
        <taxon>Actinomycetota</taxon>
        <taxon>Actinomycetes</taxon>
        <taxon>Micrococcales</taxon>
        <taxon>Microbacteriaceae</taxon>
        <taxon>Amnibacterium</taxon>
    </lineage>
</organism>
<gene>
    <name evidence="2" type="ORF">DDQ50_13785</name>
</gene>
<dbReference type="AlphaFoldDB" id="A0A2V1HQ54"/>
<accession>A0A2V1HQ54</accession>
<feature type="region of interest" description="Disordered" evidence="1">
    <location>
        <begin position="117"/>
        <end position="140"/>
    </location>
</feature>
<sequence length="140" mass="15353">MLHRLETHAGPHNEALEEPVWTLTAFPSDELSTPVIWGYLRAESHDGFGQAQVLGVVSDPSRSWPAIAASNSGEADFAKWVAEHLAEVMYDTCRRALQAQAANMDFTFPLEKAAPSATLQIEKPRAAQRTAPKKSRKGRG</sequence>
<evidence type="ECO:0000313" key="2">
    <source>
        <dbReference type="EMBL" id="PVZ94743.1"/>
    </source>
</evidence>
<comment type="caution">
    <text evidence="2">The sequence shown here is derived from an EMBL/GenBank/DDBJ whole genome shotgun (WGS) entry which is preliminary data.</text>
</comment>
<evidence type="ECO:0000313" key="3">
    <source>
        <dbReference type="Proteomes" id="UP000244893"/>
    </source>
</evidence>
<keyword evidence="3" id="KW-1185">Reference proteome</keyword>
<dbReference type="Proteomes" id="UP000244893">
    <property type="component" value="Unassembled WGS sequence"/>
</dbReference>
<reference evidence="2 3" key="1">
    <citation type="submission" date="2018-05" db="EMBL/GenBank/DDBJ databases">
        <title>Amnibacterium sp. M8JJ-5, whole genome shotgun sequence.</title>
        <authorList>
            <person name="Tuo L."/>
        </authorList>
    </citation>
    <scope>NUCLEOTIDE SEQUENCE [LARGE SCALE GENOMIC DNA]</scope>
    <source>
        <strain evidence="2 3">M8JJ-5</strain>
    </source>
</reference>
<feature type="compositionally biased region" description="Basic residues" evidence="1">
    <location>
        <begin position="131"/>
        <end position="140"/>
    </location>
</feature>